<protein>
    <submittedName>
        <fullName evidence="1">Uncharacterized protein</fullName>
    </submittedName>
</protein>
<proteinExistence type="predicted"/>
<dbReference type="Proteomes" id="UP000503540">
    <property type="component" value="Chromosome"/>
</dbReference>
<dbReference type="AlphaFoldDB" id="A0A6G9Y4S6"/>
<reference evidence="1 2" key="1">
    <citation type="journal article" date="2019" name="ACS Chem. Biol.">
        <title>Identification and Mobilization of a Cryptic Antibiotic Biosynthesis Gene Locus from a Human-Pathogenic Nocardia Isolate.</title>
        <authorList>
            <person name="Herisse M."/>
            <person name="Ishida K."/>
            <person name="Porter J.L."/>
            <person name="Howden B."/>
            <person name="Hertweck C."/>
            <person name="Stinear T.P."/>
            <person name="Pidot S.J."/>
        </authorList>
    </citation>
    <scope>NUCLEOTIDE SEQUENCE [LARGE SCALE GENOMIC DNA]</scope>
    <source>
        <strain evidence="1 2">AUSMDU00012717</strain>
    </source>
</reference>
<dbReference type="RefSeq" id="WP_167471486.1">
    <property type="nucleotide sequence ID" value="NZ_CP046172.1"/>
</dbReference>
<keyword evidence="2" id="KW-1185">Reference proteome</keyword>
<accession>A0A6G9Y4S6</accession>
<gene>
    <name evidence="1" type="ORF">F5544_01395</name>
</gene>
<sequence>MEHIAFGDTLLTRVHYYRTAFAIPCHTSGGRILVTVGGQLRAVTMPQPLASDVVGILSRTTGSVPVIVHGRAMVPRWTFLTGYSAVADDDWRVNGLMLATGCTLVPVGGLVPLPSPGDPRLCRWLDPVRSNQRPPLDVVLDAVRLVHLGIPRW</sequence>
<dbReference type="EMBL" id="CP046172">
    <property type="protein sequence ID" value="QIS08202.1"/>
    <property type="molecule type" value="Genomic_DNA"/>
</dbReference>
<dbReference type="KEGG" id="nah:F5544_01395"/>
<evidence type="ECO:0000313" key="2">
    <source>
        <dbReference type="Proteomes" id="UP000503540"/>
    </source>
</evidence>
<evidence type="ECO:0000313" key="1">
    <source>
        <dbReference type="EMBL" id="QIS08202.1"/>
    </source>
</evidence>
<organism evidence="1 2">
    <name type="scientific">Nocardia arthritidis</name>
    <dbReference type="NCBI Taxonomy" id="228602"/>
    <lineage>
        <taxon>Bacteria</taxon>
        <taxon>Bacillati</taxon>
        <taxon>Actinomycetota</taxon>
        <taxon>Actinomycetes</taxon>
        <taxon>Mycobacteriales</taxon>
        <taxon>Nocardiaceae</taxon>
        <taxon>Nocardia</taxon>
    </lineage>
</organism>
<name>A0A6G9Y4S6_9NOCA</name>